<keyword evidence="3" id="KW-1133">Transmembrane helix</keyword>
<feature type="transmembrane region" description="Helical" evidence="3">
    <location>
        <begin position="512"/>
        <end position="544"/>
    </location>
</feature>
<feature type="compositionally biased region" description="Polar residues" evidence="2">
    <location>
        <begin position="188"/>
        <end position="197"/>
    </location>
</feature>
<feature type="transmembrane region" description="Helical" evidence="3">
    <location>
        <begin position="556"/>
        <end position="577"/>
    </location>
</feature>
<dbReference type="Proteomes" id="UP000502331">
    <property type="component" value="Chromosome"/>
</dbReference>
<organism evidence="5 6">
    <name type="scientific">Glutamicibacter mishrai</name>
    <dbReference type="NCBI Taxonomy" id="1775880"/>
    <lineage>
        <taxon>Bacteria</taxon>
        <taxon>Bacillati</taxon>
        <taxon>Actinomycetota</taxon>
        <taxon>Actinomycetes</taxon>
        <taxon>Micrococcales</taxon>
        <taxon>Micrococcaceae</taxon>
        <taxon>Glutamicibacter</taxon>
    </lineage>
</organism>
<gene>
    <name evidence="5" type="ORF">D3791_10675</name>
</gene>
<keyword evidence="3" id="KW-0472">Membrane</keyword>
<dbReference type="EMBL" id="CP032549">
    <property type="protein sequence ID" value="QIV87543.1"/>
    <property type="molecule type" value="Genomic_DNA"/>
</dbReference>
<dbReference type="InterPro" id="IPR016047">
    <property type="entry name" value="M23ase_b-sheet_dom"/>
</dbReference>
<dbReference type="SUPFAM" id="SSF48371">
    <property type="entry name" value="ARM repeat"/>
    <property type="match status" value="1"/>
</dbReference>
<evidence type="ECO:0000256" key="3">
    <source>
        <dbReference type="SAM" id="Phobius"/>
    </source>
</evidence>
<dbReference type="SUPFAM" id="SSF51261">
    <property type="entry name" value="Duplicated hybrid motif"/>
    <property type="match status" value="1"/>
</dbReference>
<reference evidence="5 6" key="1">
    <citation type="submission" date="2018-09" db="EMBL/GenBank/DDBJ databases">
        <title>Glutamicibacter mishrai S5-52T (LMG 29155T = KCTC 39846T).</title>
        <authorList>
            <person name="Das S.K."/>
        </authorList>
    </citation>
    <scope>NUCLEOTIDE SEQUENCE [LARGE SCALE GENOMIC DNA]</scope>
    <source>
        <strain evidence="5 6">S5-52</strain>
    </source>
</reference>
<keyword evidence="3" id="KW-0812">Transmembrane</keyword>
<feature type="transmembrane region" description="Helical" evidence="3">
    <location>
        <begin position="609"/>
        <end position="629"/>
    </location>
</feature>
<dbReference type="PANTHER" id="PTHR21666">
    <property type="entry name" value="PEPTIDASE-RELATED"/>
    <property type="match status" value="1"/>
</dbReference>
<dbReference type="InterPro" id="IPR016024">
    <property type="entry name" value="ARM-type_fold"/>
</dbReference>
<feature type="region of interest" description="Disordered" evidence="2">
    <location>
        <begin position="182"/>
        <end position="203"/>
    </location>
</feature>
<evidence type="ECO:0000259" key="4">
    <source>
        <dbReference type="Pfam" id="PF01551"/>
    </source>
</evidence>
<accession>A0A6H0SJ90</accession>
<proteinExistence type="predicted"/>
<feature type="transmembrane region" description="Helical" evidence="3">
    <location>
        <begin position="649"/>
        <end position="669"/>
    </location>
</feature>
<dbReference type="CDD" id="cd12797">
    <property type="entry name" value="M23_peptidase"/>
    <property type="match status" value="1"/>
</dbReference>
<sequence length="1263" mass="134492">MGVTLASVELATGYLTLAAETSQLAKQVGGIFKGAETQASKTGQSMGKAIANGFDQNKPDVDALAKDVEIAEKRVVAQAEASAKKQEAAKRKVEIAQAKVNEATEKFGAKSSQALTAVDRLATAEQKLEAETKGAADAQNRLQTELKQSKDALSSATKSSETASKTYAKGWKGVGQRLKAELSKGMKTATSSATKQAQDGGKRAGGGFSGAFKGAIGGLAAGFSIGAVVGGVKEVVGLAGDAEQSIGAIDTVFKDNAQTMHDWAATASQTVGISGNEYRELGTLLGSQLKNMGTPMDQIADKTNGLIGMGADMASMFGGTTKEAIEAISSALKGEMDPIEKYGVTLSAAALEAEALDKKIIAPVVDSASVEAAATKMSLAQSKYNETVKKYGKDSDEAKSAKLKLTSAENAFNKATAGKIPKLDAESKALAIQSALYGQSADAQGNFARESDTLQNKQQKASASFQDLKETIGTAFLPAMTSAFGFLNEKAVPALQSFAGWIQQNQAWLKPLAVTIASVAAAFFLFSGVSSIIAGITSAIALFRGGFAALNATMKANVFILIASLIAGLVAGFIYLWNTNEGFRNFFINIWNGIATFFKGIWEGVLRPAFEAIGQVFGVVVGAIANFWNNTLKPVFAAIGSFFKAVWETVVKVALSALAIYFGVVFYALKTLWDTVLKPVFKALGDFFVWVWESVLKPAIGAVVTYWRDTLAPALKNVWTNVIKPVFKALGDFFKWVWDIVLKPVFNTLISFWRDTLAPALSNVWNNVIKPVFQAVGDFFKWVWDNVLKPAFDALKSGWKSLSDGIKNVWNTYIKPVFQALGDFINDTVKPAFEKGVDGIKKVWDKIKSIAYKPIDFVVNTVYNNGLRDMINTMSGKLGLDWTLPEVNLPAFAKGGQMKNGWKLVGEEGPELINTGPGYVYTATETQKMLSGGMQAPMGALPAMNGGHDEKKSQLPIGGFWSNIWGGVTDTVGKVKDWAVGMLASGVRAVTEPLKQSISSFIPGGGFNELIRGAGFKVIDSLTGWATKKDEGAQGSGGSNTAMYFDGPLGSFAKPANGPITSGFGTSRGRYPHAGIDFAVGIGSAVRAMLNGVVRKIGVNAVTGRTGKGMVLDHANGMSSYYGHLSGWGKKPGDKVKAGERIASSGNTGRSTGPHLHAELWKNGVPFNYMSYLHDDGGWLQPGVSTIVNKTRKPEAILNPNQWDTVTKAVNQTVEGGFAESDIDRLIAAIREREQVISLQVDSREIAKANVTGRNKLRWPASK</sequence>
<evidence type="ECO:0000256" key="2">
    <source>
        <dbReference type="SAM" id="MobiDB-lite"/>
    </source>
</evidence>
<keyword evidence="1" id="KW-0175">Coiled coil</keyword>
<dbReference type="AlphaFoldDB" id="A0A6H0SJ90"/>
<dbReference type="GO" id="GO:0004222">
    <property type="term" value="F:metalloendopeptidase activity"/>
    <property type="evidence" value="ECO:0007669"/>
    <property type="project" value="TreeGrafter"/>
</dbReference>
<name>A0A6H0SJ90_9MICC</name>
<evidence type="ECO:0000313" key="5">
    <source>
        <dbReference type="EMBL" id="QIV87543.1"/>
    </source>
</evidence>
<feature type="domain" description="M23ase beta-sheet core" evidence="4">
    <location>
        <begin position="1072"/>
        <end position="1168"/>
    </location>
</feature>
<dbReference type="Gene3D" id="2.70.70.10">
    <property type="entry name" value="Glucose Permease (Domain IIA)"/>
    <property type="match status" value="1"/>
</dbReference>
<feature type="coiled-coil region" evidence="1">
    <location>
        <begin position="76"/>
        <end position="141"/>
    </location>
</feature>
<dbReference type="PANTHER" id="PTHR21666:SF270">
    <property type="entry name" value="MUREIN HYDROLASE ACTIVATOR ENVC"/>
    <property type="match status" value="1"/>
</dbReference>
<evidence type="ECO:0000313" key="6">
    <source>
        <dbReference type="Proteomes" id="UP000502331"/>
    </source>
</evidence>
<dbReference type="Pfam" id="PF01551">
    <property type="entry name" value="Peptidase_M23"/>
    <property type="match status" value="1"/>
</dbReference>
<dbReference type="InterPro" id="IPR050570">
    <property type="entry name" value="Cell_wall_metabolism_enzyme"/>
</dbReference>
<protein>
    <recommendedName>
        <fullName evidence="4">M23ase beta-sheet core domain-containing protein</fullName>
    </recommendedName>
</protein>
<evidence type="ECO:0000256" key="1">
    <source>
        <dbReference type="SAM" id="Coils"/>
    </source>
</evidence>
<dbReference type="InterPro" id="IPR011055">
    <property type="entry name" value="Dup_hybrid_motif"/>
</dbReference>
<keyword evidence="6" id="KW-1185">Reference proteome</keyword>